<evidence type="ECO:0000313" key="4">
    <source>
        <dbReference type="Proteomes" id="UP000288178"/>
    </source>
</evidence>
<name>A0A3S2U5M9_9BURK</name>
<sequence length="318" mass="33055">MPRLWLVLAGPLLALMAFAATAQAPAPSADEEAMARARRQAENPLRRILEASRITVRRRVSADAPEAAASAVVSPAGVASGDRLASEDAVAPSGIRITVEPILPPRRGAAPAAITADVSVAQPSTPVRPAPLPAVGQGSGPPRAPEAVATPPAEADAARLAEDLPATPLPAPVFKTMEWAPDQPAATVSAPSQAVPANPPAVTSVPPGDPMAFPQSPEPAVTVPKEMPETSSPALPSTPALRTMIEPALTDRLRDELGLVDVVSVDLTLATDGSVQDATFLTRVPMGVRRVLLSALLQWRYEALAQPTVHRVELAFER</sequence>
<feature type="region of interest" description="Disordered" evidence="1">
    <location>
        <begin position="122"/>
        <end position="156"/>
    </location>
</feature>
<evidence type="ECO:0000256" key="1">
    <source>
        <dbReference type="SAM" id="MobiDB-lite"/>
    </source>
</evidence>
<accession>A0A3S2U5M9</accession>
<evidence type="ECO:0000313" key="3">
    <source>
        <dbReference type="EMBL" id="RVT54251.1"/>
    </source>
</evidence>
<dbReference type="RefSeq" id="WP_128196258.1">
    <property type="nucleotide sequence ID" value="NZ_SACT01000001.1"/>
</dbReference>
<comment type="caution">
    <text evidence="3">The sequence shown here is derived from an EMBL/GenBank/DDBJ whole genome shotgun (WGS) entry which is preliminary data.</text>
</comment>
<evidence type="ECO:0000256" key="2">
    <source>
        <dbReference type="SAM" id="SignalP"/>
    </source>
</evidence>
<keyword evidence="2" id="KW-0732">Signal</keyword>
<keyword evidence="4" id="KW-1185">Reference proteome</keyword>
<dbReference type="EMBL" id="SACT01000001">
    <property type="protein sequence ID" value="RVT54251.1"/>
    <property type="molecule type" value="Genomic_DNA"/>
</dbReference>
<gene>
    <name evidence="3" type="ORF">ENE75_05210</name>
</gene>
<proteinExistence type="predicted"/>
<evidence type="ECO:0008006" key="5">
    <source>
        <dbReference type="Google" id="ProtNLM"/>
    </source>
</evidence>
<protein>
    <recommendedName>
        <fullName evidence="5">TonB C-terminal domain-containing protein</fullName>
    </recommendedName>
</protein>
<feature type="chain" id="PRO_5018581245" description="TonB C-terminal domain-containing protein" evidence="2">
    <location>
        <begin position="20"/>
        <end position="318"/>
    </location>
</feature>
<feature type="signal peptide" evidence="2">
    <location>
        <begin position="1"/>
        <end position="19"/>
    </location>
</feature>
<organism evidence="3 4">
    <name type="scientific">Rubrivivax albus</name>
    <dbReference type="NCBI Taxonomy" id="2499835"/>
    <lineage>
        <taxon>Bacteria</taxon>
        <taxon>Pseudomonadati</taxon>
        <taxon>Pseudomonadota</taxon>
        <taxon>Betaproteobacteria</taxon>
        <taxon>Burkholderiales</taxon>
        <taxon>Sphaerotilaceae</taxon>
        <taxon>Rubrivivax</taxon>
    </lineage>
</organism>
<reference evidence="3 4" key="1">
    <citation type="submission" date="2019-01" db="EMBL/GenBank/DDBJ databases">
        <authorList>
            <person name="Chen W.-M."/>
        </authorList>
    </citation>
    <scope>NUCLEOTIDE SEQUENCE [LARGE SCALE GENOMIC DNA]</scope>
    <source>
        <strain evidence="3 4">ICH-3</strain>
    </source>
</reference>
<dbReference type="AlphaFoldDB" id="A0A3S2U5M9"/>
<dbReference type="Proteomes" id="UP000288178">
    <property type="component" value="Unassembled WGS sequence"/>
</dbReference>
<feature type="compositionally biased region" description="Low complexity" evidence="1">
    <location>
        <begin position="145"/>
        <end position="155"/>
    </location>
</feature>